<protein>
    <submittedName>
        <fullName evidence="10">MAP kinase kinase (MEK)</fullName>
        <ecNumber evidence="10">2.7.12.2</ecNumber>
    </submittedName>
</protein>
<organism evidence="10 11">
    <name type="scientific">Friedmanniomyces endolithicus</name>
    <dbReference type="NCBI Taxonomy" id="329885"/>
    <lineage>
        <taxon>Eukaryota</taxon>
        <taxon>Fungi</taxon>
        <taxon>Dikarya</taxon>
        <taxon>Ascomycota</taxon>
        <taxon>Pezizomycotina</taxon>
        <taxon>Dothideomycetes</taxon>
        <taxon>Dothideomycetidae</taxon>
        <taxon>Mycosphaerellales</taxon>
        <taxon>Teratosphaeriaceae</taxon>
        <taxon>Friedmanniomyces</taxon>
    </lineage>
</organism>
<dbReference type="CDD" id="cd06620">
    <property type="entry name" value="PKc_Byr1_like"/>
    <property type="match status" value="1"/>
</dbReference>
<feature type="compositionally biased region" description="Basic and acidic residues" evidence="8">
    <location>
        <begin position="535"/>
        <end position="544"/>
    </location>
</feature>
<dbReference type="PANTHER" id="PTHR47448">
    <property type="entry name" value="DUAL SPECIFICITY MITOGEN-ACTIVATED PROTEIN KINASE KINASE DSOR1-LIKE PROTEIN"/>
    <property type="match status" value="1"/>
</dbReference>
<evidence type="ECO:0000256" key="6">
    <source>
        <dbReference type="ARBA" id="ARBA00038035"/>
    </source>
</evidence>
<dbReference type="InterPro" id="IPR008271">
    <property type="entry name" value="Ser/Thr_kinase_AS"/>
</dbReference>
<dbReference type="InterPro" id="IPR000719">
    <property type="entry name" value="Prot_kinase_dom"/>
</dbReference>
<feature type="compositionally biased region" description="Polar residues" evidence="8">
    <location>
        <begin position="473"/>
        <end position="486"/>
    </location>
</feature>
<evidence type="ECO:0000313" key="10">
    <source>
        <dbReference type="EMBL" id="KAK1001402.1"/>
    </source>
</evidence>
<dbReference type="PROSITE" id="PS00107">
    <property type="entry name" value="PROTEIN_KINASE_ATP"/>
    <property type="match status" value="1"/>
</dbReference>
<evidence type="ECO:0000256" key="3">
    <source>
        <dbReference type="ARBA" id="ARBA00022741"/>
    </source>
</evidence>
<dbReference type="FunFam" id="1.10.510.10:FF:000253">
    <property type="entry name" value="MAP kinase kinase Ste7"/>
    <property type="match status" value="1"/>
</dbReference>
<feature type="compositionally biased region" description="Basic and acidic residues" evidence="8">
    <location>
        <begin position="553"/>
        <end position="575"/>
    </location>
</feature>
<dbReference type="InterPro" id="IPR049613">
    <property type="entry name" value="Byr1-like_cat"/>
</dbReference>
<dbReference type="Gene3D" id="3.30.200.20">
    <property type="entry name" value="Phosphorylase Kinase, domain 1"/>
    <property type="match status" value="1"/>
</dbReference>
<feature type="region of interest" description="Disordered" evidence="8">
    <location>
        <begin position="1"/>
        <end position="59"/>
    </location>
</feature>
<dbReference type="GO" id="GO:0005524">
    <property type="term" value="F:ATP binding"/>
    <property type="evidence" value="ECO:0007669"/>
    <property type="project" value="UniProtKB-UniRule"/>
</dbReference>
<dbReference type="SMART" id="SM00220">
    <property type="entry name" value="S_TKc"/>
    <property type="match status" value="1"/>
</dbReference>
<dbReference type="Proteomes" id="UP001175353">
    <property type="component" value="Unassembled WGS sequence"/>
</dbReference>
<comment type="similarity">
    <text evidence="6">Belongs to the protein kinase superfamily. STE Ser/Thr protein kinase family. MAP kinase kinase subfamily.</text>
</comment>
<dbReference type="InterPro" id="IPR017441">
    <property type="entry name" value="Protein_kinase_ATP_BS"/>
</dbReference>
<feature type="region of interest" description="Disordered" evidence="8">
    <location>
        <begin position="388"/>
        <end position="581"/>
    </location>
</feature>
<feature type="compositionally biased region" description="Polar residues" evidence="8">
    <location>
        <begin position="389"/>
        <end position="412"/>
    </location>
</feature>
<dbReference type="SUPFAM" id="SSF56112">
    <property type="entry name" value="Protein kinase-like (PK-like)"/>
    <property type="match status" value="1"/>
</dbReference>
<keyword evidence="2 10" id="KW-0808">Transferase</keyword>
<feature type="compositionally biased region" description="Basic and acidic residues" evidence="8">
    <location>
        <begin position="429"/>
        <end position="453"/>
    </location>
</feature>
<evidence type="ECO:0000256" key="7">
    <source>
        <dbReference type="PROSITE-ProRule" id="PRU10141"/>
    </source>
</evidence>
<evidence type="ECO:0000256" key="8">
    <source>
        <dbReference type="SAM" id="MobiDB-lite"/>
    </source>
</evidence>
<dbReference type="PROSITE" id="PS50011">
    <property type="entry name" value="PROTEIN_KINASE_DOM"/>
    <property type="match status" value="1"/>
</dbReference>
<evidence type="ECO:0000256" key="4">
    <source>
        <dbReference type="ARBA" id="ARBA00022777"/>
    </source>
</evidence>
<sequence length="581" mass="63434">MGDTDNFKARTMKRKNVKGLALSAPPKPLAPPPSSEQPDTMLPASLGGPAQSSRRNDDTLEIGVEFRPKWKTEDLEVLKDLGAGNGGTVSKVRHKEWNLVMARKIIHVEAKKEVRRRIVRELQIMNECNSPYIVSFYGAFLNESGDVTMCMEYADVGSLDSISKNFGPVRVDVLGKIAEAVLGGLKYLYLVHKIMHRDIKPSNVLVNSKGQIKLCDFGVSSELVNSVADTFVGTGTYMAPERIQGANYTVKSDVWSVGLTLMELAIGKFPFSIESDDGDDEDAAGPQGILDLLQQIVLEPSPRLPKSDAFPRILEDVIDKCLMKNPAQRPTPQELYDTDPFLQAAKRTPVDLEQWAVSMMEKHNRKSHLAPMLSPATQALLRGEDVTPGTASTVRSIGSSRHTASTQPTPTSGEIPIGSAPSFNGGMGREVRSRDDRSREDVHSARSRGEPIGRSEAAVQAGVISGAGHTRPSYPTRTSSAVQTATVPAGGYGHQPLQMQLPMRQVPPSSRSNGSGARPEAAERDYKSRGAARPEVGEYREEGYRTNGAATRPEARENSEGSYRSERSERSERRPKPGYVQ</sequence>
<dbReference type="PANTHER" id="PTHR47448:SF1">
    <property type="entry name" value="SERINE_THREONINE-PROTEIN KINASE STE7 HOMOLOG"/>
    <property type="match status" value="1"/>
</dbReference>
<evidence type="ECO:0000259" key="9">
    <source>
        <dbReference type="PROSITE" id="PS50011"/>
    </source>
</evidence>
<accession>A0AAN6KSV7</accession>
<dbReference type="GO" id="GO:0004708">
    <property type="term" value="F:MAP kinase kinase activity"/>
    <property type="evidence" value="ECO:0007669"/>
    <property type="project" value="UniProtKB-EC"/>
</dbReference>
<dbReference type="Gene3D" id="1.10.510.10">
    <property type="entry name" value="Transferase(Phosphotransferase) domain 1"/>
    <property type="match status" value="1"/>
</dbReference>
<keyword evidence="4 10" id="KW-0418">Kinase</keyword>
<dbReference type="GO" id="GO:0004674">
    <property type="term" value="F:protein serine/threonine kinase activity"/>
    <property type="evidence" value="ECO:0007669"/>
    <property type="project" value="UniProtKB-KW"/>
</dbReference>
<gene>
    <name evidence="10" type="primary">STE7_2</name>
    <name evidence="10" type="ORF">LTR91_005454</name>
</gene>
<dbReference type="PROSITE" id="PS00108">
    <property type="entry name" value="PROTEIN_KINASE_ST"/>
    <property type="match status" value="1"/>
</dbReference>
<comment type="caution">
    <text evidence="10">The sequence shown here is derived from an EMBL/GenBank/DDBJ whole genome shotgun (WGS) entry which is preliminary data.</text>
</comment>
<dbReference type="Pfam" id="PF00069">
    <property type="entry name" value="Pkinase"/>
    <property type="match status" value="1"/>
</dbReference>
<keyword evidence="5 7" id="KW-0067">ATP-binding</keyword>
<feature type="domain" description="Protein kinase" evidence="9">
    <location>
        <begin position="75"/>
        <end position="342"/>
    </location>
</feature>
<reference evidence="10" key="1">
    <citation type="submission" date="2023-06" db="EMBL/GenBank/DDBJ databases">
        <title>Black Yeasts Isolated from many extreme environments.</title>
        <authorList>
            <person name="Coleine C."/>
            <person name="Stajich J.E."/>
            <person name="Selbmann L."/>
        </authorList>
    </citation>
    <scope>NUCLEOTIDE SEQUENCE</scope>
    <source>
        <strain evidence="10">CCFEE 5200</strain>
    </source>
</reference>
<proteinExistence type="inferred from homology"/>
<evidence type="ECO:0000256" key="1">
    <source>
        <dbReference type="ARBA" id="ARBA00022527"/>
    </source>
</evidence>
<evidence type="ECO:0000313" key="11">
    <source>
        <dbReference type="Proteomes" id="UP001175353"/>
    </source>
</evidence>
<feature type="binding site" evidence="7">
    <location>
        <position position="104"/>
    </location>
    <ligand>
        <name>ATP</name>
        <dbReference type="ChEBI" id="CHEBI:30616"/>
    </ligand>
</feature>
<dbReference type="EMBL" id="JAUJLE010000034">
    <property type="protein sequence ID" value="KAK1001402.1"/>
    <property type="molecule type" value="Genomic_DNA"/>
</dbReference>
<dbReference type="FunFam" id="3.30.200.20:FF:000261">
    <property type="entry name" value="MAP kinase kinase Ste7"/>
    <property type="match status" value="1"/>
</dbReference>
<keyword evidence="3 7" id="KW-0547">Nucleotide-binding</keyword>
<dbReference type="EC" id="2.7.12.2" evidence="10"/>
<evidence type="ECO:0000256" key="5">
    <source>
        <dbReference type="ARBA" id="ARBA00022840"/>
    </source>
</evidence>
<evidence type="ECO:0000256" key="2">
    <source>
        <dbReference type="ARBA" id="ARBA00022679"/>
    </source>
</evidence>
<dbReference type="InterPro" id="IPR011009">
    <property type="entry name" value="Kinase-like_dom_sf"/>
</dbReference>
<keyword evidence="11" id="KW-1185">Reference proteome</keyword>
<name>A0AAN6KSV7_9PEZI</name>
<keyword evidence="1" id="KW-0723">Serine/threonine-protein kinase</keyword>
<feature type="compositionally biased region" description="Pro residues" evidence="8">
    <location>
        <begin position="25"/>
        <end position="35"/>
    </location>
</feature>
<dbReference type="InterPro" id="IPR050915">
    <property type="entry name" value="MAP_kinase_kinase"/>
</dbReference>
<dbReference type="AlphaFoldDB" id="A0AAN6KSV7"/>